<organism evidence="1 2">
    <name type="scientific">Candidatus Marsarchaeota G1 archaeon OSP_D</name>
    <dbReference type="NCBI Taxonomy" id="1978155"/>
    <lineage>
        <taxon>Archaea</taxon>
        <taxon>Candidatus Marsarchaeota</taxon>
        <taxon>Candidatus Marsarchaeota group 1</taxon>
    </lineage>
</organism>
<dbReference type="Proteomes" id="UP000240880">
    <property type="component" value="Unassembled WGS sequence"/>
</dbReference>
<proteinExistence type="predicted"/>
<dbReference type="EMBL" id="NEXC01000010">
    <property type="protein sequence ID" value="PSN83979.1"/>
    <property type="molecule type" value="Genomic_DNA"/>
</dbReference>
<protein>
    <submittedName>
        <fullName evidence="1">Uncharacterized protein</fullName>
    </submittedName>
</protein>
<name>A0A2R6ACA3_9ARCH</name>
<comment type="caution">
    <text evidence="1">The sequence shown here is derived from an EMBL/GenBank/DDBJ whole genome shotgun (WGS) entry which is preliminary data.</text>
</comment>
<gene>
    <name evidence="1" type="ORF">B9Q01_02710</name>
</gene>
<evidence type="ECO:0000313" key="2">
    <source>
        <dbReference type="Proteomes" id="UP000240880"/>
    </source>
</evidence>
<sequence length="212" mass="24461">MSEKFDEDIDAIVERILFKKREETFENKLRKVARKLKELHRLSLVKINHSVMEVVVASELLGKGFEVDVEHDLGSLVCDVYAEKGDGSLIVEVETGYVPPEHALDPLSYTYVRIISKVARYSKFANKFVIATPIDSYFQIDPLLIKTPNERTEEEILRVKELCDKYYKNPPIELEELKSARLHGVMLINVDDAKVLELDPERYLELISNLPR</sequence>
<dbReference type="AlphaFoldDB" id="A0A2R6ACA3"/>
<evidence type="ECO:0000313" key="1">
    <source>
        <dbReference type="EMBL" id="PSN83979.1"/>
    </source>
</evidence>
<reference evidence="1 2" key="1">
    <citation type="submission" date="2017-04" db="EMBL/GenBank/DDBJ databases">
        <title>Novel microbial lineages endemic to geothermal iron-oxide mats fill important gaps in the evolutionary history of Archaea.</title>
        <authorList>
            <person name="Jay Z.J."/>
            <person name="Beam J.P."/>
            <person name="Dlakic M."/>
            <person name="Rusch D.B."/>
            <person name="Kozubal M.A."/>
            <person name="Inskeep W.P."/>
        </authorList>
    </citation>
    <scope>NUCLEOTIDE SEQUENCE [LARGE SCALE GENOMIC DNA]</scope>
    <source>
        <strain evidence="1">OSP_D</strain>
    </source>
</reference>
<accession>A0A2R6ACA3</accession>